<dbReference type="VEuPathDB" id="AmoebaDB:KM1_308330"/>
<proteinExistence type="predicted"/>
<dbReference type="VEuPathDB" id="AmoebaDB:EHI_048850"/>
<evidence type="ECO:0000313" key="2">
    <source>
        <dbReference type="Proteomes" id="UP000078387"/>
    </source>
</evidence>
<accession>A0A175K197</accession>
<dbReference type="EMBL" id="BDEQ01000001">
    <property type="protein sequence ID" value="GAT99498.1"/>
    <property type="molecule type" value="Genomic_DNA"/>
</dbReference>
<evidence type="ECO:0000313" key="1">
    <source>
        <dbReference type="EMBL" id="GAT99498.1"/>
    </source>
</evidence>
<dbReference type="VEuPathDB" id="AmoebaDB:EHI8A_245860"/>
<dbReference type="VEuPathDB" id="AmoebaDB:EHI5A_101320"/>
<dbReference type="SUPFAM" id="SSF52058">
    <property type="entry name" value="L domain-like"/>
    <property type="match status" value="1"/>
</dbReference>
<organism evidence="1 2">
    <name type="scientific">Entamoeba histolytica</name>
    <dbReference type="NCBI Taxonomy" id="5759"/>
    <lineage>
        <taxon>Eukaryota</taxon>
        <taxon>Amoebozoa</taxon>
        <taxon>Evosea</taxon>
        <taxon>Archamoebae</taxon>
        <taxon>Mastigamoebida</taxon>
        <taxon>Entamoebidae</taxon>
        <taxon>Entamoeba</taxon>
    </lineage>
</organism>
<dbReference type="Proteomes" id="UP000078387">
    <property type="component" value="Unassembled WGS sequence"/>
</dbReference>
<gene>
    <name evidence="1" type="ORF">CL6EHI_048850</name>
</gene>
<comment type="caution">
    <text evidence="1">The sequence shown here is derived from an EMBL/GenBank/DDBJ whole genome shotgun (WGS) entry which is preliminary data.</text>
</comment>
<dbReference type="VEuPathDB" id="AmoebaDB:EHI7A_205510"/>
<dbReference type="AlphaFoldDB" id="A0A175K197"/>
<reference evidence="1 2" key="1">
    <citation type="submission" date="2016-05" db="EMBL/GenBank/DDBJ databases">
        <title>First whole genome sequencing of Entamoeba histolytica HM1:IMSS-clone-6.</title>
        <authorList>
            <person name="Mukherjee Avik.K."/>
            <person name="Izumyama S."/>
            <person name="Nakada-Tsukui K."/>
            <person name="Nozaki T."/>
        </authorList>
    </citation>
    <scope>NUCLEOTIDE SEQUENCE [LARGE SCALE GENOMIC DNA]</scope>
    <source>
        <strain evidence="1 2">HM1:IMSS clone 6</strain>
    </source>
</reference>
<protein>
    <submittedName>
        <fullName evidence="1">Leucine-rich repeat containing protein</fullName>
    </submittedName>
</protein>
<dbReference type="eggNOG" id="ENOG502R9T7">
    <property type="taxonomic scope" value="Eukaryota"/>
</dbReference>
<dbReference type="Gene3D" id="3.80.10.10">
    <property type="entry name" value="Ribonuclease Inhibitor"/>
    <property type="match status" value="1"/>
</dbReference>
<dbReference type="InterPro" id="IPR032675">
    <property type="entry name" value="LRR_dom_sf"/>
</dbReference>
<sequence>MSRLECIYLMNIGLYLSSPKDVLLFIQINKTCSRAIQSLKKNPVLFFKYSKQDYREKALVTTKTIRIYPNIETLGIELQTLRFCSKEIFRIKNYQIIAKGVLEEIDFINLEKIQSRIVWYKGNSEGINNKMNNLRSMILTDCIHLKRIICSVQFLRKLEKVQIRCEKREACDVISMVENLYQDVMVIVKQASKDLKGRVSICGCGVLGNGKDLINLLDESHYYQFNEKALKLKNIKIIQSLYLPLNLSFHGTHELNDEINADLTVLTNLTRLQLLYIQGIINLPKTLQVFIVKSSNIQISNIQSCSLKSLVIERSTCPFPFSLPSTITSLHLSDIQIQTISNFDELPLIDLSLINCRSQNSLNLPTTLRSLELDSCPFPININDEVNVLILDNFNIISQFHFPHSLTRLELGSAREFTPELSRCHLKDLKLFDCENVPLSLIPVSVTSFGIYDSLHLPKKLDLCDFFFTSIEISLCPTIQSISFPSSICSIYLESCRGLTSINLSNSLQLTQLSLVDCTSLTRLNNIPTSVQSLYFSKCHSLTEIKDLDQLPLLPQFIKDKCHKIFSCNIEKDGQSFSCSQSEQ</sequence>
<name>A0A175K197_ENTHI</name>